<evidence type="ECO:0000313" key="2">
    <source>
        <dbReference type="EMBL" id="TNN34715.1"/>
    </source>
</evidence>
<comment type="caution">
    <text evidence="2">The sequence shown here is derived from an EMBL/GenBank/DDBJ whole genome shotgun (WGS) entry which is preliminary data.</text>
</comment>
<accession>A0A4Z2F0Q1</accession>
<sequence>MMGNRGMIGKQRDDGKQRDCDGRLLGLVRAELSSPPAEERRALGCLEAAGGGEKEGVWRDGSEGEEEEKEEEEREEEEALKGVKVAKASRPSAGEKSPWRL</sequence>
<feature type="compositionally biased region" description="Basic and acidic residues" evidence="1">
    <location>
        <begin position="52"/>
        <end position="62"/>
    </location>
</feature>
<feature type="region of interest" description="Disordered" evidence="1">
    <location>
        <begin position="1"/>
        <end position="20"/>
    </location>
</feature>
<feature type="compositionally biased region" description="Acidic residues" evidence="1">
    <location>
        <begin position="63"/>
        <end position="78"/>
    </location>
</feature>
<keyword evidence="3" id="KW-1185">Reference proteome</keyword>
<dbReference type="AlphaFoldDB" id="A0A4Z2F0Q1"/>
<protein>
    <submittedName>
        <fullName evidence="2">Uncharacterized protein</fullName>
    </submittedName>
</protein>
<dbReference type="Proteomes" id="UP000314294">
    <property type="component" value="Unassembled WGS sequence"/>
</dbReference>
<gene>
    <name evidence="2" type="ORF">EYF80_055119</name>
</gene>
<proteinExistence type="predicted"/>
<reference evidence="2 3" key="1">
    <citation type="submission" date="2019-03" db="EMBL/GenBank/DDBJ databases">
        <title>First draft genome of Liparis tanakae, snailfish: a comprehensive survey of snailfish specific genes.</title>
        <authorList>
            <person name="Kim W."/>
            <person name="Song I."/>
            <person name="Jeong J.-H."/>
            <person name="Kim D."/>
            <person name="Kim S."/>
            <person name="Ryu S."/>
            <person name="Song J.Y."/>
            <person name="Lee S.K."/>
        </authorList>
    </citation>
    <scope>NUCLEOTIDE SEQUENCE [LARGE SCALE GENOMIC DNA]</scope>
    <source>
        <tissue evidence="2">Muscle</tissue>
    </source>
</reference>
<dbReference type="EMBL" id="SRLO01001906">
    <property type="protein sequence ID" value="TNN34715.1"/>
    <property type="molecule type" value="Genomic_DNA"/>
</dbReference>
<feature type="compositionally biased region" description="Basic and acidic residues" evidence="1">
    <location>
        <begin position="10"/>
        <end position="20"/>
    </location>
</feature>
<name>A0A4Z2F0Q1_9TELE</name>
<feature type="region of interest" description="Disordered" evidence="1">
    <location>
        <begin position="45"/>
        <end position="101"/>
    </location>
</feature>
<evidence type="ECO:0000313" key="3">
    <source>
        <dbReference type="Proteomes" id="UP000314294"/>
    </source>
</evidence>
<evidence type="ECO:0000256" key="1">
    <source>
        <dbReference type="SAM" id="MobiDB-lite"/>
    </source>
</evidence>
<organism evidence="2 3">
    <name type="scientific">Liparis tanakae</name>
    <name type="common">Tanaka's snailfish</name>
    <dbReference type="NCBI Taxonomy" id="230148"/>
    <lineage>
        <taxon>Eukaryota</taxon>
        <taxon>Metazoa</taxon>
        <taxon>Chordata</taxon>
        <taxon>Craniata</taxon>
        <taxon>Vertebrata</taxon>
        <taxon>Euteleostomi</taxon>
        <taxon>Actinopterygii</taxon>
        <taxon>Neopterygii</taxon>
        <taxon>Teleostei</taxon>
        <taxon>Neoteleostei</taxon>
        <taxon>Acanthomorphata</taxon>
        <taxon>Eupercaria</taxon>
        <taxon>Perciformes</taxon>
        <taxon>Cottioidei</taxon>
        <taxon>Cottales</taxon>
        <taxon>Liparidae</taxon>
        <taxon>Liparis</taxon>
    </lineage>
</organism>